<feature type="active site" evidence="13">
    <location>
        <position position="225"/>
    </location>
</feature>
<evidence type="ECO:0000259" key="15">
    <source>
        <dbReference type="PROSITE" id="PS50035"/>
    </source>
</evidence>
<feature type="domain" description="PLD phosphodiesterase" evidence="15">
    <location>
        <begin position="213"/>
        <end position="240"/>
    </location>
</feature>
<feature type="active site" evidence="13">
    <location>
        <position position="220"/>
    </location>
</feature>
<dbReference type="KEGG" id="ntr:B0W44_17330"/>
<dbReference type="PANTHER" id="PTHR21248">
    <property type="entry name" value="CARDIOLIPIN SYNTHASE"/>
    <property type="match status" value="1"/>
</dbReference>
<dbReference type="EMBL" id="CP019699">
    <property type="protein sequence ID" value="AQS57242.1"/>
    <property type="molecule type" value="Genomic_DNA"/>
</dbReference>
<dbReference type="NCBIfam" id="TIGR04265">
    <property type="entry name" value="bac_cardiolipin"/>
    <property type="match status" value="1"/>
</dbReference>
<comment type="catalytic activity">
    <reaction evidence="13">
        <text>2 a 1,2-diacyl-sn-glycero-3-phospho-(1'-sn-glycerol) = a cardiolipin + glycerol</text>
        <dbReference type="Rhea" id="RHEA:31451"/>
        <dbReference type="ChEBI" id="CHEBI:17754"/>
        <dbReference type="ChEBI" id="CHEBI:62237"/>
        <dbReference type="ChEBI" id="CHEBI:64716"/>
    </reaction>
</comment>
<evidence type="ECO:0000256" key="2">
    <source>
        <dbReference type="ARBA" id="ARBA00022475"/>
    </source>
</evidence>
<feature type="active site" evidence="13">
    <location>
        <position position="218"/>
    </location>
</feature>
<keyword evidence="4 13" id="KW-0808">Transferase</keyword>
<dbReference type="FunFam" id="3.30.870.10:FF:000014">
    <property type="entry name" value="Cardiolipin synthase"/>
    <property type="match status" value="1"/>
</dbReference>
<evidence type="ECO:0000256" key="3">
    <source>
        <dbReference type="ARBA" id="ARBA00022516"/>
    </source>
</evidence>
<feature type="active site" evidence="13">
    <location>
        <position position="404"/>
    </location>
</feature>
<gene>
    <name evidence="16" type="ORF">B0W44_17330</name>
</gene>
<dbReference type="SUPFAM" id="SSF56024">
    <property type="entry name" value="Phospholipase D/nuclease"/>
    <property type="match status" value="2"/>
</dbReference>
<dbReference type="GO" id="GO:0005886">
    <property type="term" value="C:plasma membrane"/>
    <property type="evidence" value="ECO:0007669"/>
    <property type="project" value="UniProtKB-SubCell"/>
</dbReference>
<dbReference type="AlphaFoldDB" id="A0A1U9KB35"/>
<dbReference type="HAMAP" id="MF_01916">
    <property type="entry name" value="Cardiolipin_synth_Cls"/>
    <property type="match status" value="1"/>
</dbReference>
<dbReference type="OrthoDB" id="9762009at2"/>
<evidence type="ECO:0000256" key="10">
    <source>
        <dbReference type="ARBA" id="ARBA00023209"/>
    </source>
</evidence>
<dbReference type="InterPro" id="IPR022924">
    <property type="entry name" value="Cardiolipin_synthase"/>
</dbReference>
<evidence type="ECO:0000256" key="4">
    <source>
        <dbReference type="ARBA" id="ARBA00022679"/>
    </source>
</evidence>
<feature type="active site" evidence="13">
    <location>
        <position position="397"/>
    </location>
</feature>
<dbReference type="SMART" id="SM00155">
    <property type="entry name" value="PLDc"/>
    <property type="match status" value="2"/>
</dbReference>
<keyword evidence="17" id="KW-1185">Reference proteome</keyword>
<dbReference type="InterPro" id="IPR030874">
    <property type="entry name" value="Cardiolipin_synth_Firmi"/>
</dbReference>
<dbReference type="CDD" id="cd09110">
    <property type="entry name" value="PLDc_CLS_1"/>
    <property type="match status" value="1"/>
</dbReference>
<evidence type="ECO:0000256" key="7">
    <source>
        <dbReference type="ARBA" id="ARBA00022989"/>
    </source>
</evidence>
<dbReference type="InterPro" id="IPR025202">
    <property type="entry name" value="PLD-like_dom"/>
</dbReference>
<dbReference type="PANTHER" id="PTHR21248:SF22">
    <property type="entry name" value="PHOSPHOLIPASE D"/>
    <property type="match status" value="1"/>
</dbReference>
<evidence type="ECO:0000256" key="14">
    <source>
        <dbReference type="NCBIfam" id="TIGR04265"/>
    </source>
</evidence>
<dbReference type="Gene3D" id="3.30.870.10">
    <property type="entry name" value="Endonuclease Chain A"/>
    <property type="match status" value="2"/>
</dbReference>
<keyword evidence="11 13" id="KW-1208">Phospholipid metabolism</keyword>
<dbReference type="CDD" id="cd09112">
    <property type="entry name" value="PLDc_CLS_2"/>
    <property type="match status" value="1"/>
</dbReference>
<feature type="transmembrane region" description="Helical" evidence="13">
    <location>
        <begin position="32"/>
        <end position="52"/>
    </location>
</feature>
<dbReference type="EC" id="2.7.8.-" evidence="13 14"/>
<evidence type="ECO:0000256" key="1">
    <source>
        <dbReference type="ARBA" id="ARBA00004651"/>
    </source>
</evidence>
<keyword evidence="2 13" id="KW-1003">Cell membrane</keyword>
<sequence length="479" mass="54877">MVGIFASGIAFIFFGFIAVVIVLENRNPSKTLAWLIVLTFLPIVGFFFYLVFGQNIRKKKRFRRKELADFGGLQQVAEKQLGVRESEPILAEDVNRRRLVNLVLRNSRSPFTVHNRIHILTNGVETFRAIIQALNEATHHIHMQYYIWRDDQIGRDIQRVLIEKARAGVEVRIIYDGVGSMDLRRSYIDELREAGVEIYPFLPVAFPVITSKLNYRNHRKIVVVDGKVAFMGGLNIGDEYLGKDPRMGFWRDTHLEVRGDAVALLQAIFLMDWDFVKGESHYRLQEEIYFPAHNVREKQFVQIAASGPDSEWEAIMQAYFTAVTSATQSVHITSPYFIPDDSMLMAIKTAALSGVDVKLILPSRPDHKIVFWATMSYVQELLEAGVNVYLYEKGFIHAKILIVDGVVASLGTANMDIRSFYYNFEVNALIYDEGIVKRLEEDFQQDLKDSRRVTLGDVYGRPLRQKLKESSARLFSPLL</sequence>
<evidence type="ECO:0000313" key="16">
    <source>
        <dbReference type="EMBL" id="AQS57242.1"/>
    </source>
</evidence>
<comment type="subcellular location">
    <subcellularLocation>
        <location evidence="1 13">Cell membrane</location>
        <topology evidence="1 13">Multi-pass membrane protein</topology>
    </subcellularLocation>
</comment>
<reference evidence="16 17" key="1">
    <citation type="journal article" date="2015" name="Int. J. Syst. Evol. Microbiol.">
        <title>Novibacillus thermophilus gen. nov., sp. nov., a Gram-staining-negative and moderately thermophilic member of the family Thermoactinomycetaceae.</title>
        <authorList>
            <person name="Yang G."/>
            <person name="Chen J."/>
            <person name="Zhou S."/>
        </authorList>
    </citation>
    <scope>NUCLEOTIDE SEQUENCE [LARGE SCALE GENOMIC DNA]</scope>
    <source>
        <strain evidence="16 17">SG-1</strain>
    </source>
</reference>
<evidence type="ECO:0000256" key="11">
    <source>
        <dbReference type="ARBA" id="ARBA00023264"/>
    </source>
</evidence>
<comment type="similarity">
    <text evidence="13">Belongs to the phospholipase D family. Cardiolipin synthase subfamily.</text>
</comment>
<proteinExistence type="inferred from homology"/>
<keyword evidence="3 13" id="KW-0444">Lipid biosynthesis</keyword>
<dbReference type="Proteomes" id="UP000188603">
    <property type="component" value="Chromosome"/>
</dbReference>
<feature type="domain" description="PLD phosphodiesterase" evidence="15">
    <location>
        <begin position="392"/>
        <end position="419"/>
    </location>
</feature>
<keyword evidence="9 13" id="KW-0472">Membrane</keyword>
<keyword evidence="8 13" id="KW-0443">Lipid metabolism</keyword>
<name>A0A1U9KB35_9BACL</name>
<dbReference type="InterPro" id="IPR027379">
    <property type="entry name" value="CLS_N"/>
</dbReference>
<dbReference type="Pfam" id="PF13091">
    <property type="entry name" value="PLDc_2"/>
    <property type="match status" value="2"/>
</dbReference>
<protein>
    <recommendedName>
        <fullName evidence="13 14">Cardiolipin synthase</fullName>
        <shortName evidence="13">CL synthase</shortName>
        <ecNumber evidence="13 14">2.7.8.-</ecNumber>
    </recommendedName>
</protein>
<evidence type="ECO:0000256" key="6">
    <source>
        <dbReference type="ARBA" id="ARBA00022737"/>
    </source>
</evidence>
<evidence type="ECO:0000256" key="13">
    <source>
        <dbReference type="HAMAP-Rule" id="MF_01916"/>
    </source>
</evidence>
<comment type="function">
    <text evidence="12 13">Catalyzes the reversible phosphatidyl group transfer from one phosphatidylglycerol molecule to another to form cardiolipin (CL) (diphosphatidylglycerol) and glycerol.</text>
</comment>
<accession>A0A1U9KB35</accession>
<organism evidence="16 17">
    <name type="scientific">Novibacillus thermophilus</name>
    <dbReference type="NCBI Taxonomy" id="1471761"/>
    <lineage>
        <taxon>Bacteria</taxon>
        <taxon>Bacillati</taxon>
        <taxon>Bacillota</taxon>
        <taxon>Bacilli</taxon>
        <taxon>Bacillales</taxon>
        <taxon>Thermoactinomycetaceae</taxon>
        <taxon>Novibacillus</taxon>
    </lineage>
</organism>
<evidence type="ECO:0000256" key="5">
    <source>
        <dbReference type="ARBA" id="ARBA00022692"/>
    </source>
</evidence>
<keyword evidence="7 13" id="KW-1133">Transmembrane helix</keyword>
<dbReference type="InterPro" id="IPR001736">
    <property type="entry name" value="PLipase_D/transphosphatidylase"/>
</dbReference>
<dbReference type="GO" id="GO:0032049">
    <property type="term" value="P:cardiolipin biosynthetic process"/>
    <property type="evidence" value="ECO:0007669"/>
    <property type="project" value="UniProtKB-UniRule"/>
</dbReference>
<dbReference type="GO" id="GO:0008808">
    <property type="term" value="F:cardiolipin synthase activity"/>
    <property type="evidence" value="ECO:0007669"/>
    <property type="project" value="UniProtKB-UniRule"/>
</dbReference>
<dbReference type="PROSITE" id="PS50035">
    <property type="entry name" value="PLD"/>
    <property type="match status" value="2"/>
</dbReference>
<evidence type="ECO:0000313" key="17">
    <source>
        <dbReference type="Proteomes" id="UP000188603"/>
    </source>
</evidence>
<dbReference type="FunFam" id="3.30.870.10:FF:000021">
    <property type="entry name" value="Cardiolipin synthase"/>
    <property type="match status" value="1"/>
</dbReference>
<feature type="active site" evidence="13">
    <location>
        <position position="399"/>
    </location>
</feature>
<keyword evidence="6" id="KW-0677">Repeat</keyword>
<evidence type="ECO:0000256" key="8">
    <source>
        <dbReference type="ARBA" id="ARBA00023098"/>
    </source>
</evidence>
<keyword evidence="10 13" id="KW-0594">Phospholipid biosynthesis</keyword>
<evidence type="ECO:0000256" key="12">
    <source>
        <dbReference type="ARBA" id="ARBA00057569"/>
    </source>
</evidence>
<dbReference type="Pfam" id="PF13396">
    <property type="entry name" value="PLDc_N"/>
    <property type="match status" value="1"/>
</dbReference>
<keyword evidence="5 13" id="KW-0812">Transmembrane</keyword>
<evidence type="ECO:0000256" key="9">
    <source>
        <dbReference type="ARBA" id="ARBA00023136"/>
    </source>
</evidence>
<feature type="transmembrane region" description="Helical" evidence="13">
    <location>
        <begin position="6"/>
        <end position="23"/>
    </location>
</feature>
<dbReference type="STRING" id="1471761.B0W44_17330"/>